<dbReference type="STRING" id="669874.A0A1E4U050"/>
<dbReference type="OrthoDB" id="5549748at2759"/>
<dbReference type="Proteomes" id="UP000094236">
    <property type="component" value="Unassembled WGS sequence"/>
</dbReference>
<accession>A0A1E4U050</accession>
<keyword evidence="2" id="KW-1185">Reference proteome</keyword>
<evidence type="ECO:0008006" key="3">
    <source>
        <dbReference type="Google" id="ProtNLM"/>
    </source>
</evidence>
<proteinExistence type="predicted"/>
<name>A0A1E4U050_PACTA</name>
<sequence length="340" mass="38629">MSFKFPDLSSFQQSLQETLQNTSQQFQTGIQQVSKEASNLNTNFSPIFKRTARLAQERLGNIDDISELPKEYIELEKKIDDLKKFYNKVLAITEQYGLESYDFPPNLKENFQDFSKTFTEKLSHLSAATTTAEAEAVLTATTSGSNYVPKTFHHQLSKNLSAGRDLLLKDEDEDALTKSLLKISEIEFKLGDERLEQDKLVVTEFNKKIKTILNTQFVETNNYRKHVENSRINFDLVRAEVKSYQEKNSTTSGTNVDEVEIPDSLQSKLDAAEDELVNATELAVESMKKLISPVEPVNLLKIYAKIQLNYHKNVVTLLEGLVTDLDSIPLDEEDDNGDKK</sequence>
<reference evidence="2" key="1">
    <citation type="submission" date="2016-05" db="EMBL/GenBank/DDBJ databases">
        <title>Comparative genomics of biotechnologically important yeasts.</title>
        <authorList>
            <consortium name="DOE Joint Genome Institute"/>
            <person name="Riley R."/>
            <person name="Haridas S."/>
            <person name="Wolfe K.H."/>
            <person name="Lopes M.R."/>
            <person name="Hittinger C.T."/>
            <person name="Goker M."/>
            <person name="Salamov A."/>
            <person name="Wisecaver J."/>
            <person name="Long T.M."/>
            <person name="Aerts A.L."/>
            <person name="Barry K."/>
            <person name="Choi C."/>
            <person name="Clum A."/>
            <person name="Coughlan A.Y."/>
            <person name="Deshpande S."/>
            <person name="Douglass A.P."/>
            <person name="Hanson S.J."/>
            <person name="Klenk H.-P."/>
            <person name="Labutti K."/>
            <person name="Lapidus A."/>
            <person name="Lindquist E."/>
            <person name="Lipzen A."/>
            <person name="Meier-Kolthoff J.P."/>
            <person name="Ohm R.A."/>
            <person name="Otillar R.P."/>
            <person name="Pangilinan J."/>
            <person name="Peng Y."/>
            <person name="Rokas A."/>
            <person name="Rosa C.A."/>
            <person name="Scheuner C."/>
            <person name="Sibirny A.A."/>
            <person name="Slot J.C."/>
            <person name="Stielow J.B."/>
            <person name="Sun H."/>
            <person name="Kurtzman C.P."/>
            <person name="Blackwell M."/>
            <person name="Grigoriev I.V."/>
            <person name="Jeffries T.W."/>
        </authorList>
    </citation>
    <scope>NUCLEOTIDE SEQUENCE [LARGE SCALE GENOMIC DNA]</scope>
    <source>
        <strain evidence="2">NRRL Y-2460</strain>
    </source>
</reference>
<gene>
    <name evidence="1" type="ORF">PACTADRAFT_49098</name>
</gene>
<dbReference type="InterPro" id="IPR018859">
    <property type="entry name" value="BAR_dom-cont"/>
</dbReference>
<dbReference type="SUPFAM" id="SSF103657">
    <property type="entry name" value="BAR/IMD domain-like"/>
    <property type="match status" value="1"/>
</dbReference>
<dbReference type="EMBL" id="KV454012">
    <property type="protein sequence ID" value="ODV97376.1"/>
    <property type="molecule type" value="Genomic_DNA"/>
</dbReference>
<dbReference type="InterPro" id="IPR027267">
    <property type="entry name" value="AH/BAR_dom_sf"/>
</dbReference>
<evidence type="ECO:0000313" key="2">
    <source>
        <dbReference type="Proteomes" id="UP000094236"/>
    </source>
</evidence>
<protein>
    <recommendedName>
        <fullName evidence="3">BAR domain-containing protein</fullName>
    </recommendedName>
</protein>
<evidence type="ECO:0000313" key="1">
    <source>
        <dbReference type="EMBL" id="ODV97376.1"/>
    </source>
</evidence>
<dbReference type="AlphaFoldDB" id="A0A1E4U050"/>
<organism evidence="1 2">
    <name type="scientific">Pachysolen tannophilus NRRL Y-2460</name>
    <dbReference type="NCBI Taxonomy" id="669874"/>
    <lineage>
        <taxon>Eukaryota</taxon>
        <taxon>Fungi</taxon>
        <taxon>Dikarya</taxon>
        <taxon>Ascomycota</taxon>
        <taxon>Saccharomycotina</taxon>
        <taxon>Pichiomycetes</taxon>
        <taxon>Pachysolenaceae</taxon>
        <taxon>Pachysolen</taxon>
    </lineage>
</organism>
<dbReference type="Pfam" id="PF10455">
    <property type="entry name" value="BAR_2"/>
    <property type="match status" value="1"/>
</dbReference>
<dbReference type="Gene3D" id="1.20.1270.60">
    <property type="entry name" value="Arfaptin homology (AH) domain/BAR domain"/>
    <property type="match status" value="1"/>
</dbReference>